<dbReference type="PANTHER" id="PTHR10434">
    <property type="entry name" value="1-ACYL-SN-GLYCEROL-3-PHOSPHATE ACYLTRANSFERASE"/>
    <property type="match status" value="1"/>
</dbReference>
<evidence type="ECO:0000256" key="1">
    <source>
        <dbReference type="ARBA" id="ARBA00022679"/>
    </source>
</evidence>
<proteinExistence type="predicted"/>
<name>A0A0G3HFH5_9CORY</name>
<feature type="domain" description="Phospholipid/glycerol acyltransferase" evidence="3">
    <location>
        <begin position="67"/>
        <end position="182"/>
    </location>
</feature>
<dbReference type="SMART" id="SM00563">
    <property type="entry name" value="PlsC"/>
    <property type="match status" value="1"/>
</dbReference>
<dbReference type="Proteomes" id="UP000035540">
    <property type="component" value="Chromosome"/>
</dbReference>
<evidence type="ECO:0000256" key="2">
    <source>
        <dbReference type="ARBA" id="ARBA00023315"/>
    </source>
</evidence>
<dbReference type="InterPro" id="IPR002123">
    <property type="entry name" value="Plipid/glycerol_acylTrfase"/>
</dbReference>
<dbReference type="Pfam" id="PF01553">
    <property type="entry name" value="Acyltransferase"/>
    <property type="match status" value="1"/>
</dbReference>
<reference evidence="5" key="2">
    <citation type="submission" date="2015-05" db="EMBL/GenBank/DDBJ databases">
        <title>Complete genome sequence of Corynebacterium testudinoris DSM 44614, recovered from necrotic lesions in the mouth of a tortoise.</title>
        <authorList>
            <person name="Ruckert C."/>
            <person name="Albersmeier A."/>
            <person name="Winkler A."/>
            <person name="Tauch A."/>
        </authorList>
    </citation>
    <scope>NUCLEOTIDE SEQUENCE [LARGE SCALE GENOMIC DNA]</scope>
    <source>
        <strain evidence="5">DSM 44614</strain>
    </source>
</reference>
<dbReference type="SUPFAM" id="SSF69593">
    <property type="entry name" value="Glycerol-3-phosphate (1)-acyltransferase"/>
    <property type="match status" value="1"/>
</dbReference>
<dbReference type="AlphaFoldDB" id="A0A0G3HFH5"/>
<accession>A0A0G3HFH5</accession>
<dbReference type="GO" id="GO:0005886">
    <property type="term" value="C:plasma membrane"/>
    <property type="evidence" value="ECO:0007669"/>
    <property type="project" value="TreeGrafter"/>
</dbReference>
<dbReference type="PATRIC" id="fig|136857.5.peg.2460"/>
<keyword evidence="1 4" id="KW-0808">Transferase</keyword>
<dbReference type="GO" id="GO:0003841">
    <property type="term" value="F:1-acylglycerol-3-phosphate O-acyltransferase activity"/>
    <property type="evidence" value="ECO:0007669"/>
    <property type="project" value="TreeGrafter"/>
</dbReference>
<sequence>MSGNKRFERRSGFYVPRGLPTVPDHPQEAKEAPYNRVMIPLLRRIMSAQGLTITVFGAENIPTTGPALLAINHTGFYDFIFAGIPAFLRGHRLVRFMSKQEVFKVPVIGKLMRSMDHLPVDRAAGGTSRTEAVERLRRGQLVGIFPEATISRAFQLKDFKNGAVRIADEADAPLLPVVIWGSQRVWTKDLPKHLGRSNTPIFIRVGEPVATSGDPDVATERLKSVMSELLDVVRDDYTRTYGPFPSGEPWIPSDEGGSAPTLIDAARLDAEERAARKERKEAKVSERLNKRADAALGNARTFSARLKNLLRKR</sequence>
<dbReference type="KEGG" id="cted:CTEST_12455"/>
<organism evidence="4 5">
    <name type="scientific">Corynebacterium testudinoris</name>
    <dbReference type="NCBI Taxonomy" id="136857"/>
    <lineage>
        <taxon>Bacteria</taxon>
        <taxon>Bacillati</taxon>
        <taxon>Actinomycetota</taxon>
        <taxon>Actinomycetes</taxon>
        <taxon>Mycobacteriales</taxon>
        <taxon>Corynebacteriaceae</taxon>
        <taxon>Corynebacterium</taxon>
    </lineage>
</organism>
<dbReference type="OrthoDB" id="3210041at2"/>
<keyword evidence="5" id="KW-1185">Reference proteome</keyword>
<evidence type="ECO:0000313" key="4">
    <source>
        <dbReference type="EMBL" id="AKK09897.1"/>
    </source>
</evidence>
<dbReference type="EMBL" id="CP011545">
    <property type="protein sequence ID" value="AKK09897.1"/>
    <property type="molecule type" value="Genomic_DNA"/>
</dbReference>
<dbReference type="STRING" id="136857.CTEST_12455"/>
<dbReference type="RefSeq" id="WP_047253983.1">
    <property type="nucleotide sequence ID" value="NZ_CP011545.1"/>
</dbReference>
<protein>
    <submittedName>
        <fullName evidence="4">1-acyl-sn-glycerol-3-phosphate acyltransferase</fullName>
    </submittedName>
</protein>
<dbReference type="PANTHER" id="PTHR10434:SF55">
    <property type="entry name" value="POSSIBLE ACYLTRANSFERASE"/>
    <property type="match status" value="1"/>
</dbReference>
<dbReference type="CDD" id="cd07989">
    <property type="entry name" value="LPLAT_AGPAT-like"/>
    <property type="match status" value="1"/>
</dbReference>
<evidence type="ECO:0000259" key="3">
    <source>
        <dbReference type="SMART" id="SM00563"/>
    </source>
</evidence>
<evidence type="ECO:0000313" key="5">
    <source>
        <dbReference type="Proteomes" id="UP000035540"/>
    </source>
</evidence>
<gene>
    <name evidence="4" type="ORF">CTEST_12455</name>
</gene>
<keyword evidence="2 4" id="KW-0012">Acyltransferase</keyword>
<dbReference type="GO" id="GO:0006654">
    <property type="term" value="P:phosphatidic acid biosynthetic process"/>
    <property type="evidence" value="ECO:0007669"/>
    <property type="project" value="TreeGrafter"/>
</dbReference>
<reference evidence="4 5" key="1">
    <citation type="journal article" date="2015" name="Genome Announc.">
        <title>Complete Genome Sequence of the Type Strain Corynebacterium testudinoris DSM 44614, Recovered from Necrotic Lesions in the Mouth of a Tortoise.</title>
        <authorList>
            <person name="Ruckert C."/>
            <person name="Kriete M."/>
            <person name="Jaenicke S."/>
            <person name="Winkler A."/>
            <person name="Tauch A."/>
        </authorList>
    </citation>
    <scope>NUCLEOTIDE SEQUENCE [LARGE SCALE GENOMIC DNA]</scope>
    <source>
        <strain evidence="4 5">DSM 44614</strain>
    </source>
</reference>